<dbReference type="Proteomes" id="UP001049176">
    <property type="component" value="Chromosome 2"/>
</dbReference>
<dbReference type="Pfam" id="PF00501">
    <property type="entry name" value="AMP-binding"/>
    <property type="match status" value="1"/>
</dbReference>
<dbReference type="SUPFAM" id="SSF56801">
    <property type="entry name" value="Acetyl-CoA synthetase-like"/>
    <property type="match status" value="1"/>
</dbReference>
<dbReference type="AlphaFoldDB" id="A0A9P7UZU7"/>
<evidence type="ECO:0000313" key="2">
    <source>
        <dbReference type="EMBL" id="KAG7097688.1"/>
    </source>
</evidence>
<protein>
    <recommendedName>
        <fullName evidence="1">AMP-dependent synthetase/ligase domain-containing protein</fullName>
    </recommendedName>
</protein>
<reference evidence="2" key="1">
    <citation type="journal article" date="2021" name="Genome Biol. Evol.">
        <title>The assembled and annotated genome of the fairy-ring fungus Marasmius oreades.</title>
        <authorList>
            <person name="Hiltunen M."/>
            <person name="Ament-Velasquez S.L."/>
            <person name="Johannesson H."/>
        </authorList>
    </citation>
    <scope>NUCLEOTIDE SEQUENCE</scope>
    <source>
        <strain evidence="2">03SP1</strain>
    </source>
</reference>
<feature type="domain" description="AMP-dependent synthetase/ligase" evidence="1">
    <location>
        <begin position="62"/>
        <end position="172"/>
    </location>
</feature>
<dbReference type="Gene3D" id="3.40.50.12780">
    <property type="entry name" value="N-terminal domain of ligase-like"/>
    <property type="match status" value="1"/>
</dbReference>
<dbReference type="GeneID" id="66074089"/>
<keyword evidence="3" id="KW-1185">Reference proteome</keyword>
<accession>A0A9P7UZU7</accession>
<dbReference type="EMBL" id="CM032182">
    <property type="protein sequence ID" value="KAG7097688.1"/>
    <property type="molecule type" value="Genomic_DNA"/>
</dbReference>
<name>A0A9P7UZU7_9AGAR</name>
<dbReference type="KEGG" id="more:E1B28_005013"/>
<dbReference type="OrthoDB" id="429813at2759"/>
<dbReference type="InterPro" id="IPR042099">
    <property type="entry name" value="ANL_N_sf"/>
</dbReference>
<sequence>MHADDVQRSSASDPFFLMYEDDDGQVHDITWKSAVPAIHTAARKIQHLVSSQPSSSVPVIAMLVAADSISYYMMIAGIMRAGFVAFPISVRNSDKAVAHLLKASNAHHVLVSQDPGMRNLLSAALKLLDRHGITESPILTFNELYAKAEKADPLSPVQADHSTRAIIMHSSGKSHAYAED</sequence>
<dbReference type="InterPro" id="IPR000873">
    <property type="entry name" value="AMP-dep_synth/lig_dom"/>
</dbReference>
<comment type="caution">
    <text evidence="2">The sequence shown here is derived from an EMBL/GenBank/DDBJ whole genome shotgun (WGS) entry which is preliminary data.</text>
</comment>
<organism evidence="2 3">
    <name type="scientific">Marasmius oreades</name>
    <name type="common">fairy-ring Marasmius</name>
    <dbReference type="NCBI Taxonomy" id="181124"/>
    <lineage>
        <taxon>Eukaryota</taxon>
        <taxon>Fungi</taxon>
        <taxon>Dikarya</taxon>
        <taxon>Basidiomycota</taxon>
        <taxon>Agaricomycotina</taxon>
        <taxon>Agaricomycetes</taxon>
        <taxon>Agaricomycetidae</taxon>
        <taxon>Agaricales</taxon>
        <taxon>Marasmiineae</taxon>
        <taxon>Marasmiaceae</taxon>
        <taxon>Marasmius</taxon>
    </lineage>
</organism>
<evidence type="ECO:0000259" key="1">
    <source>
        <dbReference type="Pfam" id="PF00501"/>
    </source>
</evidence>
<proteinExistence type="predicted"/>
<dbReference type="RefSeq" id="XP_043014158.1">
    <property type="nucleotide sequence ID" value="XM_043149552.1"/>
</dbReference>
<evidence type="ECO:0000313" key="3">
    <source>
        <dbReference type="Proteomes" id="UP001049176"/>
    </source>
</evidence>
<gene>
    <name evidence="2" type="ORF">E1B28_005013</name>
</gene>